<comment type="caution">
    <text evidence="1">The sequence shown here is derived from an EMBL/GenBank/DDBJ whole genome shotgun (WGS) entry which is preliminary data.</text>
</comment>
<dbReference type="EMBL" id="CAUOFW020005057">
    <property type="protein sequence ID" value="CAK9168333.1"/>
    <property type="molecule type" value="Genomic_DNA"/>
</dbReference>
<organism evidence="1 2">
    <name type="scientific">Ilex paraguariensis</name>
    <name type="common">yerba mate</name>
    <dbReference type="NCBI Taxonomy" id="185542"/>
    <lineage>
        <taxon>Eukaryota</taxon>
        <taxon>Viridiplantae</taxon>
        <taxon>Streptophyta</taxon>
        <taxon>Embryophyta</taxon>
        <taxon>Tracheophyta</taxon>
        <taxon>Spermatophyta</taxon>
        <taxon>Magnoliopsida</taxon>
        <taxon>eudicotyledons</taxon>
        <taxon>Gunneridae</taxon>
        <taxon>Pentapetalae</taxon>
        <taxon>asterids</taxon>
        <taxon>campanulids</taxon>
        <taxon>Aquifoliales</taxon>
        <taxon>Aquifoliaceae</taxon>
        <taxon>Ilex</taxon>
    </lineage>
</organism>
<accession>A0ABC8TGF9</accession>
<evidence type="ECO:0000313" key="2">
    <source>
        <dbReference type="Proteomes" id="UP001642360"/>
    </source>
</evidence>
<reference evidence="1 2" key="1">
    <citation type="submission" date="2024-02" db="EMBL/GenBank/DDBJ databases">
        <authorList>
            <person name="Vignale AGUSTIN F."/>
            <person name="Sosa J E."/>
            <person name="Modenutti C."/>
        </authorList>
    </citation>
    <scope>NUCLEOTIDE SEQUENCE [LARGE SCALE GENOMIC DNA]</scope>
</reference>
<name>A0ABC8TGF9_9AQUA</name>
<dbReference type="AlphaFoldDB" id="A0ABC8TGF9"/>
<gene>
    <name evidence="1" type="ORF">ILEXP_LOCUS37713</name>
</gene>
<sequence length="214" mass="23620">MLVVRHFMLGDSKYAVHSQEKVRRFKVSRPHDVRLMSAKRECRLLLAFLSHVRIHIHPPPQKTLSSSFVFLSVSIADHMLCTGHSASFMVLDDGVFLVFLTGAWVGSFTASSVADASILLILDENVRDFRSQVGTCYILILGDSMTENYANASASSSSSLNSSLQDTEDDHTIATILAQEENLKYDGKLGKRLSHLDSIPYCGNLYFDLCGAGS</sequence>
<proteinExistence type="predicted"/>
<evidence type="ECO:0000313" key="1">
    <source>
        <dbReference type="EMBL" id="CAK9168333.1"/>
    </source>
</evidence>
<keyword evidence="2" id="KW-1185">Reference proteome</keyword>
<dbReference type="Proteomes" id="UP001642360">
    <property type="component" value="Unassembled WGS sequence"/>
</dbReference>
<protein>
    <submittedName>
        <fullName evidence="1">Uncharacterized protein</fullName>
    </submittedName>
</protein>